<dbReference type="OrthoDB" id="9800236at2"/>
<dbReference type="RefSeq" id="WP_114658721.1">
    <property type="nucleotide sequence ID" value="NZ_CP031194.1"/>
</dbReference>
<dbReference type="AlphaFoldDB" id="A0A345HKX9"/>
<proteinExistence type="predicted"/>
<dbReference type="EMBL" id="CP031194">
    <property type="protein sequence ID" value="AXG77353.1"/>
    <property type="molecule type" value="Genomic_DNA"/>
</dbReference>
<feature type="compositionally biased region" description="Low complexity" evidence="1">
    <location>
        <begin position="215"/>
        <end position="227"/>
    </location>
</feature>
<dbReference type="Pfam" id="PF01936">
    <property type="entry name" value="NYN"/>
    <property type="match status" value="1"/>
</dbReference>
<evidence type="ECO:0000313" key="4">
    <source>
        <dbReference type="Proteomes" id="UP000253868"/>
    </source>
</evidence>
<feature type="compositionally biased region" description="Low complexity" evidence="1">
    <location>
        <begin position="247"/>
        <end position="269"/>
    </location>
</feature>
<dbReference type="Gene3D" id="3.40.50.1010">
    <property type="entry name" value="5'-nuclease"/>
    <property type="match status" value="1"/>
</dbReference>
<feature type="domain" description="NYN" evidence="2">
    <location>
        <begin position="39"/>
        <end position="169"/>
    </location>
</feature>
<accession>A0A345HKX9</accession>
<evidence type="ECO:0000313" key="3">
    <source>
        <dbReference type="EMBL" id="AXG77353.1"/>
    </source>
</evidence>
<dbReference type="GO" id="GO:0004540">
    <property type="term" value="F:RNA nuclease activity"/>
    <property type="evidence" value="ECO:0007669"/>
    <property type="project" value="InterPro"/>
</dbReference>
<evidence type="ECO:0000259" key="2">
    <source>
        <dbReference type="Pfam" id="PF01936"/>
    </source>
</evidence>
<reference evidence="4" key="1">
    <citation type="submission" date="2018-07" db="EMBL/GenBank/DDBJ databases">
        <authorList>
            <person name="Zhao J."/>
        </authorList>
    </citation>
    <scope>NUCLEOTIDE SEQUENCE [LARGE SCALE GENOMIC DNA]</scope>
    <source>
        <strain evidence="4">GSSD-12</strain>
    </source>
</reference>
<dbReference type="InterPro" id="IPR021139">
    <property type="entry name" value="NYN"/>
</dbReference>
<dbReference type="KEGG" id="spad:DVK44_06225"/>
<protein>
    <submittedName>
        <fullName evidence="3">NYN domain-containing protein</fullName>
    </submittedName>
</protein>
<evidence type="ECO:0000256" key="1">
    <source>
        <dbReference type="SAM" id="MobiDB-lite"/>
    </source>
</evidence>
<sequence length="459" mass="48555">MEHVDRCVVLVDAGYLLGAAASLLAGEPARSRITVDHAALIQGLRERAEADTEQPLLRIYWFDGAPDRVPQPEHRRLRVMPRVTVRLGALTRSDGRWAQKGVDAAMHAELTELARNRACSDVVLVTGDGDLLPGLMSAKEHGVAVHLWAVQAADGDYNQSEDLVAEADERRVLDRAWITKAVRAKDFGGVCAPPPAPRPEIAAILSAPLPESALAASAERAAHAPAGEGREGPDARPAARDTGPRSGAADAADTGARPGAAAGAVAENGTGAGAGAGTRGVPTPKDLAGLRAPATDRAPAGGPSPADGRADRPPASATLRWSSDRGWIERPGAGTAGEPAESASLPTLAQLTSAEQRWADREEDITTVGGDPFEVGQVFARRWMERLPESGHVQKLSVMYPRVPHRIDGELLRYAARFGLLAHKDDQIDEHDRYAIRAGFWREIDVRAAAENVNAAPGA</sequence>
<dbReference type="Proteomes" id="UP000253868">
    <property type="component" value="Chromosome"/>
</dbReference>
<gene>
    <name evidence="3" type="ORF">DVK44_06225</name>
</gene>
<name>A0A345HKX9_9ACTN</name>
<feature type="region of interest" description="Disordered" evidence="1">
    <location>
        <begin position="215"/>
        <end position="342"/>
    </location>
</feature>
<feature type="compositionally biased region" description="Basic and acidic residues" evidence="1">
    <location>
        <begin position="228"/>
        <end position="243"/>
    </location>
</feature>
<keyword evidence="4" id="KW-1185">Reference proteome</keyword>
<organism evidence="3 4">
    <name type="scientific">Streptomyces paludis</name>
    <dbReference type="NCBI Taxonomy" id="2282738"/>
    <lineage>
        <taxon>Bacteria</taxon>
        <taxon>Bacillati</taxon>
        <taxon>Actinomycetota</taxon>
        <taxon>Actinomycetes</taxon>
        <taxon>Kitasatosporales</taxon>
        <taxon>Streptomycetaceae</taxon>
        <taxon>Streptomyces</taxon>
    </lineage>
</organism>